<accession>A0A1G6V362</accession>
<proteinExistence type="predicted"/>
<evidence type="ECO:0000256" key="1">
    <source>
        <dbReference type="SAM" id="SignalP"/>
    </source>
</evidence>
<keyword evidence="3" id="KW-1185">Reference proteome</keyword>
<dbReference type="AlphaFoldDB" id="A0A1G6V362"/>
<dbReference type="SUPFAM" id="SSF53474">
    <property type="entry name" value="alpha/beta-Hydrolases"/>
    <property type="match status" value="1"/>
</dbReference>
<protein>
    <submittedName>
        <fullName evidence="2">S-formylglutathione hydrolase FrmB</fullName>
    </submittedName>
</protein>
<keyword evidence="1" id="KW-0732">Signal</keyword>
<dbReference type="Proteomes" id="UP000199417">
    <property type="component" value="Unassembled WGS sequence"/>
</dbReference>
<reference evidence="2 3" key="1">
    <citation type="submission" date="2016-10" db="EMBL/GenBank/DDBJ databases">
        <authorList>
            <person name="de Groot N.N."/>
        </authorList>
    </citation>
    <scope>NUCLEOTIDE SEQUENCE [LARGE SCALE GENOMIC DNA]</scope>
    <source>
        <strain evidence="2 3">JCM 11308</strain>
    </source>
</reference>
<dbReference type="InterPro" id="IPR000801">
    <property type="entry name" value="Esterase-like"/>
</dbReference>
<dbReference type="PANTHER" id="PTHR48098">
    <property type="entry name" value="ENTEROCHELIN ESTERASE-RELATED"/>
    <property type="match status" value="1"/>
</dbReference>
<evidence type="ECO:0000313" key="2">
    <source>
        <dbReference type="EMBL" id="SDD47417.1"/>
    </source>
</evidence>
<dbReference type="GO" id="GO:0016747">
    <property type="term" value="F:acyltransferase activity, transferring groups other than amino-acyl groups"/>
    <property type="evidence" value="ECO:0007669"/>
    <property type="project" value="TreeGrafter"/>
</dbReference>
<name>A0A1G6V362_9NOCA</name>
<dbReference type="EMBL" id="FNAB01000004">
    <property type="protein sequence ID" value="SDD47417.1"/>
    <property type="molecule type" value="Genomic_DNA"/>
</dbReference>
<dbReference type="GO" id="GO:0016787">
    <property type="term" value="F:hydrolase activity"/>
    <property type="evidence" value="ECO:0007669"/>
    <property type="project" value="UniProtKB-KW"/>
</dbReference>
<gene>
    <name evidence="2" type="ORF">SAMN05444580_104368</name>
</gene>
<organism evidence="2 3">
    <name type="scientific">Rhodococcus tukisamuensis</name>
    <dbReference type="NCBI Taxonomy" id="168276"/>
    <lineage>
        <taxon>Bacteria</taxon>
        <taxon>Bacillati</taxon>
        <taxon>Actinomycetota</taxon>
        <taxon>Actinomycetes</taxon>
        <taxon>Mycobacteriales</taxon>
        <taxon>Nocardiaceae</taxon>
        <taxon>Rhodococcus</taxon>
    </lineage>
</organism>
<dbReference type="InterPro" id="IPR029058">
    <property type="entry name" value="AB_hydrolase_fold"/>
</dbReference>
<dbReference type="InterPro" id="IPR050583">
    <property type="entry name" value="Mycobacterial_A85_antigen"/>
</dbReference>
<feature type="chain" id="PRO_5011591445" evidence="1">
    <location>
        <begin position="41"/>
        <end position="339"/>
    </location>
</feature>
<dbReference type="PANTHER" id="PTHR48098:SF1">
    <property type="entry name" value="DIACYLGLYCEROL ACYLTRANSFERASE_MYCOLYLTRANSFERASE AG85A"/>
    <property type="match status" value="1"/>
</dbReference>
<dbReference type="STRING" id="168276.SAMN05444580_104368"/>
<sequence length="339" mass="35756">MPVSSRVRPLTVLRRAGRAAVAPALVASVLGAVLVAPAQADPVPGGAARVLSQSQVNDVRTRLSVFSPSMDRPITVDLQRPVAASGVRPTLYLLDGAEAHEEESGWTAMTDVGNLARTANVNVVLPVGGAHSYYTDWRNVDPVMGRLSYETFLTQELPPLIDAQFGGNGVNAIAGASMGGAAALTLTARHPELYRGVAAYSDCAGISNPVNQLLVRWDVARGGGDVANMWGAFDDPAWAAHDPHLLSGNLRGKQIYLSSGNGLPGRYNNLLADPPMETVQGMFGEFGAMVCTAQLGAALSAQGIGHTTNLRPTGTHKWGYWNDELHASWPTLMGALTSR</sequence>
<dbReference type="Pfam" id="PF00756">
    <property type="entry name" value="Esterase"/>
    <property type="match status" value="1"/>
</dbReference>
<feature type="signal peptide" evidence="1">
    <location>
        <begin position="1"/>
        <end position="40"/>
    </location>
</feature>
<evidence type="ECO:0000313" key="3">
    <source>
        <dbReference type="Proteomes" id="UP000199417"/>
    </source>
</evidence>
<keyword evidence="2" id="KW-0378">Hydrolase</keyword>
<dbReference type="RefSeq" id="WP_092776023.1">
    <property type="nucleotide sequence ID" value="NZ_FNAB01000004.1"/>
</dbReference>
<dbReference type="Gene3D" id="3.40.50.1820">
    <property type="entry name" value="alpha/beta hydrolase"/>
    <property type="match status" value="1"/>
</dbReference>